<accession>A0A8X6VGK1</accession>
<proteinExistence type="predicted"/>
<dbReference type="EMBL" id="BMAU01021261">
    <property type="protein sequence ID" value="GFY06564.1"/>
    <property type="molecule type" value="Genomic_DNA"/>
</dbReference>
<gene>
    <name evidence="1" type="ORF">TNCV_3524201</name>
</gene>
<protein>
    <submittedName>
        <fullName evidence="1">Uncharacterized protein</fullName>
    </submittedName>
</protein>
<comment type="caution">
    <text evidence="1">The sequence shown here is derived from an EMBL/GenBank/DDBJ whole genome shotgun (WGS) entry which is preliminary data.</text>
</comment>
<reference evidence="1" key="1">
    <citation type="submission" date="2020-08" db="EMBL/GenBank/DDBJ databases">
        <title>Multicomponent nature underlies the extraordinary mechanical properties of spider dragline silk.</title>
        <authorList>
            <person name="Kono N."/>
            <person name="Nakamura H."/>
            <person name="Mori M."/>
            <person name="Yoshida Y."/>
            <person name="Ohtoshi R."/>
            <person name="Malay A.D."/>
            <person name="Moran D.A.P."/>
            <person name="Tomita M."/>
            <person name="Numata K."/>
            <person name="Arakawa K."/>
        </authorList>
    </citation>
    <scope>NUCLEOTIDE SEQUENCE</scope>
</reference>
<evidence type="ECO:0000313" key="2">
    <source>
        <dbReference type="Proteomes" id="UP000887159"/>
    </source>
</evidence>
<evidence type="ECO:0000313" key="1">
    <source>
        <dbReference type="EMBL" id="GFY06564.1"/>
    </source>
</evidence>
<name>A0A8X6VGK1_TRICX</name>
<sequence>MVTNTCPELSNHGTRVRVLLETRLVKRLVHVKSVEVRSPEAGVATRLTPERTPKPLYFSHIVTTGTLNLDRFNVTSAPMYNRSLVAAELDRSNANYESSRERFWP</sequence>
<dbReference type="AlphaFoldDB" id="A0A8X6VGK1"/>
<dbReference type="Proteomes" id="UP000887159">
    <property type="component" value="Unassembled WGS sequence"/>
</dbReference>
<keyword evidence="2" id="KW-1185">Reference proteome</keyword>
<organism evidence="1 2">
    <name type="scientific">Trichonephila clavipes</name>
    <name type="common">Golden silk orbweaver</name>
    <name type="synonym">Nephila clavipes</name>
    <dbReference type="NCBI Taxonomy" id="2585209"/>
    <lineage>
        <taxon>Eukaryota</taxon>
        <taxon>Metazoa</taxon>
        <taxon>Ecdysozoa</taxon>
        <taxon>Arthropoda</taxon>
        <taxon>Chelicerata</taxon>
        <taxon>Arachnida</taxon>
        <taxon>Araneae</taxon>
        <taxon>Araneomorphae</taxon>
        <taxon>Entelegynae</taxon>
        <taxon>Araneoidea</taxon>
        <taxon>Nephilidae</taxon>
        <taxon>Trichonephila</taxon>
    </lineage>
</organism>